<organism evidence="1 2">
    <name type="scientific">Pseudomonas amygdali pv. lachrymans str. M301315</name>
    <dbReference type="NCBI Taxonomy" id="629260"/>
    <lineage>
        <taxon>Bacteria</taxon>
        <taxon>Pseudomonadati</taxon>
        <taxon>Pseudomonadota</taxon>
        <taxon>Gammaproteobacteria</taxon>
        <taxon>Pseudomonadales</taxon>
        <taxon>Pseudomonadaceae</taxon>
        <taxon>Pseudomonas</taxon>
        <taxon>Pseudomonas amygdali</taxon>
    </lineage>
</organism>
<dbReference type="GeneID" id="39474490"/>
<dbReference type="AlphaFoldDB" id="A0AAD0PVX8"/>
<gene>
    <name evidence="1" type="ORF">PLA107_031470</name>
</gene>
<evidence type="ECO:0000313" key="2">
    <source>
        <dbReference type="Proteomes" id="UP000006426"/>
    </source>
</evidence>
<dbReference type="InterPro" id="IPR007922">
    <property type="entry name" value="DciA-like"/>
</dbReference>
<protein>
    <submittedName>
        <fullName evidence="1">DUF721 domain-containing protein</fullName>
    </submittedName>
</protein>
<dbReference type="Pfam" id="PF05258">
    <property type="entry name" value="DciA"/>
    <property type="match status" value="1"/>
</dbReference>
<sequence>MAYKPISAKQPTALLNETKGLKSLLRQAERIEHLQRLFESQIQPAARPHCKVASWREGTLLLIITDGAWATRMRYQQKRLHRDLQQLSAFSNLMRILFKVEPSYTKEPPKRTIELSKRAAASLQEAAEGITNPGLKAALERLASHAMDKDKPEG</sequence>
<geneLocation type="plasmid" evidence="2">
    <name>pmppla107</name>
</geneLocation>
<dbReference type="RefSeq" id="WP_005741993.1">
    <property type="nucleotide sequence ID" value="NZ_CP031226.1"/>
</dbReference>
<keyword evidence="1" id="KW-0614">Plasmid</keyword>
<proteinExistence type="predicted"/>
<dbReference type="Proteomes" id="UP000006426">
    <property type="component" value="Plasmid pmppla107"/>
</dbReference>
<accession>A0AAD0PVX8</accession>
<name>A0AAD0PVX8_PSEAV</name>
<reference evidence="1 2" key="1">
    <citation type="journal article" date="2011" name="PLoS Pathog.">
        <title>Dynamic evolution of pathogenicity revealed by sequencing and comparative genomics of 19 Pseudomonas syringae isolates.</title>
        <authorList>
            <person name="Baltrus D.A."/>
            <person name="Nishimura M.T."/>
            <person name="Romanchuk A."/>
            <person name="Chang J.H."/>
            <person name="Mukhtar M.S."/>
            <person name="Cherkis K."/>
            <person name="Roach J."/>
            <person name="Grant S.R."/>
            <person name="Jones C.D."/>
            <person name="Dangl J.L."/>
        </authorList>
    </citation>
    <scope>NUCLEOTIDE SEQUENCE [LARGE SCALE GENOMIC DNA]</scope>
    <source>
        <strain evidence="1 2">M301315</strain>
    </source>
</reference>
<dbReference type="EMBL" id="CP031226">
    <property type="protein sequence ID" value="AXH59744.1"/>
    <property type="molecule type" value="Genomic_DNA"/>
</dbReference>
<evidence type="ECO:0000313" key="1">
    <source>
        <dbReference type="EMBL" id="AXH59744.1"/>
    </source>
</evidence>